<organism evidence="3 4">
    <name type="scientific">Myriangium duriaei CBS 260.36</name>
    <dbReference type="NCBI Taxonomy" id="1168546"/>
    <lineage>
        <taxon>Eukaryota</taxon>
        <taxon>Fungi</taxon>
        <taxon>Dikarya</taxon>
        <taxon>Ascomycota</taxon>
        <taxon>Pezizomycotina</taxon>
        <taxon>Dothideomycetes</taxon>
        <taxon>Dothideomycetidae</taxon>
        <taxon>Myriangiales</taxon>
        <taxon>Myriangiaceae</taxon>
        <taxon>Myriangium</taxon>
    </lineage>
</organism>
<evidence type="ECO:0000313" key="3">
    <source>
        <dbReference type="EMBL" id="KAF2149892.1"/>
    </source>
</evidence>
<sequence>MYPLRMQGVALLLATLTRFVQADCPDLPECDAVGPPHFNLNCGVDPNDGSDVGVYALVCPCNTGEVLGLTAIFTGTDNLVTTTASATTFGFSSSESAITFDYGVANTAIASGALVTYQFALNGQHYPAISYTNSPVTSIYYTAATTTVPTTNVVDTTTTTTTIQTVTSTIAQQTSTSACTTGTITNTASTVSKTVTTTITPPPRTFTVPKVVVKTTLASCIQYPESNKSHKGRSVSRNRLARQAPANAGAFETAYCPDAFGPPTATTYNTGTTVVTSTTSSTVTETATETDTTTTTATPSPATTTVCSNVAATTAVTPTITRTLTKTARCPTTRVTKTYTISETIFKHWPPPPCTPKPKPTTTAKCGQPLTVTKHNGKQN</sequence>
<protein>
    <submittedName>
        <fullName evidence="3">Uncharacterized protein</fullName>
    </submittedName>
</protein>
<keyword evidence="2" id="KW-0732">Signal</keyword>
<feature type="compositionally biased region" description="Pro residues" evidence="1">
    <location>
        <begin position="350"/>
        <end position="359"/>
    </location>
</feature>
<dbReference type="OrthoDB" id="10669061at2759"/>
<dbReference type="EMBL" id="ML996090">
    <property type="protein sequence ID" value="KAF2149892.1"/>
    <property type="molecule type" value="Genomic_DNA"/>
</dbReference>
<reference evidence="3" key="1">
    <citation type="journal article" date="2020" name="Stud. Mycol.">
        <title>101 Dothideomycetes genomes: a test case for predicting lifestyles and emergence of pathogens.</title>
        <authorList>
            <person name="Haridas S."/>
            <person name="Albert R."/>
            <person name="Binder M."/>
            <person name="Bloem J."/>
            <person name="Labutti K."/>
            <person name="Salamov A."/>
            <person name="Andreopoulos B."/>
            <person name="Baker S."/>
            <person name="Barry K."/>
            <person name="Bills G."/>
            <person name="Bluhm B."/>
            <person name="Cannon C."/>
            <person name="Castanera R."/>
            <person name="Culley D."/>
            <person name="Daum C."/>
            <person name="Ezra D."/>
            <person name="Gonzalez J."/>
            <person name="Henrissat B."/>
            <person name="Kuo A."/>
            <person name="Liang C."/>
            <person name="Lipzen A."/>
            <person name="Lutzoni F."/>
            <person name="Magnuson J."/>
            <person name="Mondo S."/>
            <person name="Nolan M."/>
            <person name="Ohm R."/>
            <person name="Pangilinan J."/>
            <person name="Park H.-J."/>
            <person name="Ramirez L."/>
            <person name="Alfaro M."/>
            <person name="Sun H."/>
            <person name="Tritt A."/>
            <person name="Yoshinaga Y."/>
            <person name="Zwiers L.-H."/>
            <person name="Turgeon B."/>
            <person name="Goodwin S."/>
            <person name="Spatafora J."/>
            <person name="Crous P."/>
            <person name="Grigoriev I."/>
        </authorList>
    </citation>
    <scope>NUCLEOTIDE SEQUENCE</scope>
    <source>
        <strain evidence="3">CBS 260.36</strain>
    </source>
</reference>
<dbReference type="Proteomes" id="UP000799439">
    <property type="component" value="Unassembled WGS sequence"/>
</dbReference>
<evidence type="ECO:0000256" key="2">
    <source>
        <dbReference type="SAM" id="SignalP"/>
    </source>
</evidence>
<proteinExistence type="predicted"/>
<dbReference type="AlphaFoldDB" id="A0A9P4MEE7"/>
<evidence type="ECO:0000313" key="4">
    <source>
        <dbReference type="Proteomes" id="UP000799439"/>
    </source>
</evidence>
<comment type="caution">
    <text evidence="3">The sequence shown here is derived from an EMBL/GenBank/DDBJ whole genome shotgun (WGS) entry which is preliminary data.</text>
</comment>
<gene>
    <name evidence="3" type="ORF">K461DRAFT_270462</name>
</gene>
<name>A0A9P4MEE7_9PEZI</name>
<feature type="signal peptide" evidence="2">
    <location>
        <begin position="1"/>
        <end position="22"/>
    </location>
</feature>
<keyword evidence="4" id="KW-1185">Reference proteome</keyword>
<feature type="region of interest" description="Disordered" evidence="1">
    <location>
        <begin position="280"/>
        <end position="299"/>
    </location>
</feature>
<feature type="region of interest" description="Disordered" evidence="1">
    <location>
        <begin position="350"/>
        <end position="380"/>
    </location>
</feature>
<accession>A0A9P4MEE7</accession>
<evidence type="ECO:0000256" key="1">
    <source>
        <dbReference type="SAM" id="MobiDB-lite"/>
    </source>
</evidence>
<feature type="chain" id="PRO_5040359706" evidence="2">
    <location>
        <begin position="23"/>
        <end position="380"/>
    </location>
</feature>